<evidence type="ECO:0000313" key="4">
    <source>
        <dbReference type="Proteomes" id="UP001301769"/>
    </source>
</evidence>
<dbReference type="GO" id="GO:0004674">
    <property type="term" value="F:protein serine/threonine kinase activity"/>
    <property type="evidence" value="ECO:0007669"/>
    <property type="project" value="TreeGrafter"/>
</dbReference>
<sequence length="622" mass="71563">MVMTSDSSPLPPPGRPSRYGLEGAIVEIVKDRGEQHFRIDIGTRAGSQADHAPESETLSLGELTDQLILARKTSVYHKRAFIPRQKFYKLMSLPQVRRIINELGCFEDAEESAHRICFGRQHDPPCLKLLASLVGIKSQRLIKCAMDDKMGDDCLPLESAPGDLPDRITCQVKGHDHSRFDKQLDLTDRGALITYTYHLTAVYLKQLPDRHFHYVLDSADHLPMQTLGHVLENLQTNEVVVSEEAPTDTGQYQTLGGFGQVFKVEIDPCHFNFISNSPRRCFALKKLNDTRSSVFEEELKSLLYCLHHKFVDENLLDEGQKHMAHVRASFEIRNKTNRTTNYYFIFDWQEGNLSQFWTKENHLRDDEDYPKCMAEQIFGLAAALQLVHNDRRTPQRITPPSQPPRQTLYGRHGDLSPSNILYSKKDGKVSLKLADFGLAQLHSRDSRTFGNSKKPGRTETYKGPEFEIKNGEISRATDMFSFGCVLLEYITWYLLGPGAVTKFSDARLEPEVHRGQTFKTDVYWILPSTTSQIDEVKLKPQVYKHIEKLKADRRCSWFLCQTLDLIVDRMINPNPSKRIPSWQLTKELDNFRKSCHVDRDYYAKCWRSIPQKSTWKRDHGDL</sequence>
<dbReference type="PANTHER" id="PTHR24359:SF37">
    <property type="entry name" value="PROTEIN KINASE DOMAIN-CONTAINING PROTEIN"/>
    <property type="match status" value="1"/>
</dbReference>
<dbReference type="EMBL" id="MU858434">
    <property type="protein sequence ID" value="KAK4206351.1"/>
    <property type="molecule type" value="Genomic_DNA"/>
</dbReference>
<organism evidence="3 4">
    <name type="scientific">Rhypophila decipiens</name>
    <dbReference type="NCBI Taxonomy" id="261697"/>
    <lineage>
        <taxon>Eukaryota</taxon>
        <taxon>Fungi</taxon>
        <taxon>Dikarya</taxon>
        <taxon>Ascomycota</taxon>
        <taxon>Pezizomycotina</taxon>
        <taxon>Sordariomycetes</taxon>
        <taxon>Sordariomycetidae</taxon>
        <taxon>Sordariales</taxon>
        <taxon>Naviculisporaceae</taxon>
        <taxon>Rhypophila</taxon>
    </lineage>
</organism>
<keyword evidence="3" id="KW-0808">Transferase</keyword>
<dbReference type="PANTHER" id="PTHR24359">
    <property type="entry name" value="SERINE/THREONINE-PROTEIN KINASE SBK1"/>
    <property type="match status" value="1"/>
</dbReference>
<dbReference type="Proteomes" id="UP001301769">
    <property type="component" value="Unassembled WGS sequence"/>
</dbReference>
<reference evidence="3" key="2">
    <citation type="submission" date="2023-05" db="EMBL/GenBank/DDBJ databases">
        <authorList>
            <consortium name="Lawrence Berkeley National Laboratory"/>
            <person name="Steindorff A."/>
            <person name="Hensen N."/>
            <person name="Bonometti L."/>
            <person name="Westerberg I."/>
            <person name="Brannstrom I.O."/>
            <person name="Guillou S."/>
            <person name="Cros-Aarteil S."/>
            <person name="Calhoun S."/>
            <person name="Haridas S."/>
            <person name="Kuo A."/>
            <person name="Mondo S."/>
            <person name="Pangilinan J."/>
            <person name="Riley R."/>
            <person name="Labutti K."/>
            <person name="Andreopoulos B."/>
            <person name="Lipzen A."/>
            <person name="Chen C."/>
            <person name="Yanf M."/>
            <person name="Daum C."/>
            <person name="Ng V."/>
            <person name="Clum A."/>
            <person name="Ohm R."/>
            <person name="Martin F."/>
            <person name="Silar P."/>
            <person name="Natvig D."/>
            <person name="Lalanne C."/>
            <person name="Gautier V."/>
            <person name="Ament-Velasquez S.L."/>
            <person name="Kruys A."/>
            <person name="Hutchinson M.I."/>
            <person name="Powell A.J."/>
            <person name="Barry K."/>
            <person name="Miller A.N."/>
            <person name="Grigoriev I.V."/>
            <person name="Debuchy R."/>
            <person name="Gladieux P."/>
            <person name="Thoren M.H."/>
            <person name="Johannesson H."/>
        </authorList>
    </citation>
    <scope>NUCLEOTIDE SEQUENCE</scope>
    <source>
        <strain evidence="3">PSN293</strain>
    </source>
</reference>
<dbReference type="InterPro" id="IPR011009">
    <property type="entry name" value="Kinase-like_dom_sf"/>
</dbReference>
<evidence type="ECO:0000256" key="1">
    <source>
        <dbReference type="SAM" id="MobiDB-lite"/>
    </source>
</evidence>
<dbReference type="PROSITE" id="PS50011">
    <property type="entry name" value="PROTEIN_KINASE_DOM"/>
    <property type="match status" value="1"/>
</dbReference>
<gene>
    <name evidence="3" type="ORF">QBC37DRAFT_329031</name>
</gene>
<name>A0AAN6XTK0_9PEZI</name>
<accession>A0AAN6XTK0</accession>
<feature type="domain" description="Protein kinase" evidence="2">
    <location>
        <begin position="247"/>
        <end position="592"/>
    </location>
</feature>
<dbReference type="AlphaFoldDB" id="A0AAN6XTK0"/>
<protein>
    <submittedName>
        <fullName evidence="3">Kinase-like domain-containing protein</fullName>
    </submittedName>
</protein>
<proteinExistence type="predicted"/>
<comment type="caution">
    <text evidence="3">The sequence shown here is derived from an EMBL/GenBank/DDBJ whole genome shotgun (WGS) entry which is preliminary data.</text>
</comment>
<dbReference type="SUPFAM" id="SSF56112">
    <property type="entry name" value="Protein kinase-like (PK-like)"/>
    <property type="match status" value="1"/>
</dbReference>
<dbReference type="InterPro" id="IPR000719">
    <property type="entry name" value="Prot_kinase_dom"/>
</dbReference>
<reference evidence="3" key="1">
    <citation type="journal article" date="2023" name="Mol. Phylogenet. Evol.">
        <title>Genome-scale phylogeny and comparative genomics of the fungal order Sordariales.</title>
        <authorList>
            <person name="Hensen N."/>
            <person name="Bonometti L."/>
            <person name="Westerberg I."/>
            <person name="Brannstrom I.O."/>
            <person name="Guillou S."/>
            <person name="Cros-Aarteil S."/>
            <person name="Calhoun S."/>
            <person name="Haridas S."/>
            <person name="Kuo A."/>
            <person name="Mondo S."/>
            <person name="Pangilinan J."/>
            <person name="Riley R."/>
            <person name="LaButti K."/>
            <person name="Andreopoulos B."/>
            <person name="Lipzen A."/>
            <person name="Chen C."/>
            <person name="Yan M."/>
            <person name="Daum C."/>
            <person name="Ng V."/>
            <person name="Clum A."/>
            <person name="Steindorff A."/>
            <person name="Ohm R.A."/>
            <person name="Martin F."/>
            <person name="Silar P."/>
            <person name="Natvig D.O."/>
            <person name="Lalanne C."/>
            <person name="Gautier V."/>
            <person name="Ament-Velasquez S.L."/>
            <person name="Kruys A."/>
            <person name="Hutchinson M.I."/>
            <person name="Powell A.J."/>
            <person name="Barry K."/>
            <person name="Miller A.N."/>
            <person name="Grigoriev I.V."/>
            <person name="Debuchy R."/>
            <person name="Gladieux P."/>
            <person name="Hiltunen Thoren M."/>
            <person name="Johannesson H."/>
        </authorList>
    </citation>
    <scope>NUCLEOTIDE SEQUENCE</scope>
    <source>
        <strain evidence="3">PSN293</strain>
    </source>
</reference>
<dbReference type="Gene3D" id="1.10.510.10">
    <property type="entry name" value="Transferase(Phosphotransferase) domain 1"/>
    <property type="match status" value="1"/>
</dbReference>
<dbReference type="GO" id="GO:0005524">
    <property type="term" value="F:ATP binding"/>
    <property type="evidence" value="ECO:0007669"/>
    <property type="project" value="InterPro"/>
</dbReference>
<feature type="region of interest" description="Disordered" evidence="1">
    <location>
        <begin position="393"/>
        <end position="414"/>
    </location>
</feature>
<dbReference type="Pfam" id="PF00069">
    <property type="entry name" value="Pkinase"/>
    <property type="match status" value="1"/>
</dbReference>
<evidence type="ECO:0000259" key="2">
    <source>
        <dbReference type="PROSITE" id="PS50011"/>
    </source>
</evidence>
<dbReference type="SMART" id="SM00220">
    <property type="entry name" value="S_TKc"/>
    <property type="match status" value="1"/>
</dbReference>
<keyword evidence="4" id="KW-1185">Reference proteome</keyword>
<keyword evidence="3" id="KW-0418">Kinase</keyword>
<evidence type="ECO:0000313" key="3">
    <source>
        <dbReference type="EMBL" id="KAK4206351.1"/>
    </source>
</evidence>